<evidence type="ECO:0000256" key="12">
    <source>
        <dbReference type="ARBA" id="ARBA00036338"/>
    </source>
</evidence>
<comment type="catalytic activity">
    <reaction evidence="22">
        <text>octadecanoyl-CoA + O2 = (2E)-octadecenoyl-CoA + H2O2</text>
        <dbReference type="Rhea" id="RHEA:38971"/>
        <dbReference type="ChEBI" id="CHEBI:15379"/>
        <dbReference type="ChEBI" id="CHEBI:16240"/>
        <dbReference type="ChEBI" id="CHEBI:57394"/>
        <dbReference type="ChEBI" id="CHEBI:71412"/>
    </reaction>
    <physiologicalReaction direction="left-to-right" evidence="22">
        <dbReference type="Rhea" id="RHEA:38972"/>
    </physiologicalReaction>
</comment>
<dbReference type="InterPro" id="IPR012258">
    <property type="entry name" value="Acyl-CoA_oxidase"/>
</dbReference>
<comment type="catalytic activity">
    <reaction evidence="16">
        <text>dodecanoyl-CoA + O2 = (2E)-dodecenoyl-CoA + H2O2</text>
        <dbReference type="Rhea" id="RHEA:40171"/>
        <dbReference type="ChEBI" id="CHEBI:15379"/>
        <dbReference type="ChEBI" id="CHEBI:16240"/>
        <dbReference type="ChEBI" id="CHEBI:57330"/>
        <dbReference type="ChEBI" id="CHEBI:57375"/>
    </reaction>
    <physiologicalReaction direction="left-to-right" evidence="16">
        <dbReference type="Rhea" id="RHEA:40172"/>
    </physiologicalReaction>
</comment>
<evidence type="ECO:0000256" key="11">
    <source>
        <dbReference type="ARBA" id="ARBA00036151"/>
    </source>
</evidence>
<dbReference type="EMBL" id="GG666741">
    <property type="protein sequence ID" value="EEN42198.1"/>
    <property type="molecule type" value="Genomic_DNA"/>
</dbReference>
<evidence type="ECO:0000256" key="18">
    <source>
        <dbReference type="ARBA" id="ARBA00041259"/>
    </source>
</evidence>
<dbReference type="GO" id="GO:0003997">
    <property type="term" value="F:acyl-CoA oxidase activity"/>
    <property type="evidence" value="ECO:0007669"/>
    <property type="project" value="InterPro"/>
</dbReference>
<dbReference type="GO" id="GO:0006635">
    <property type="term" value="P:fatty acid beta-oxidation"/>
    <property type="evidence" value="ECO:0007669"/>
    <property type="project" value="InterPro"/>
</dbReference>
<comment type="subcellular location">
    <subcellularLocation>
        <location evidence="2">Peroxisome</location>
    </subcellularLocation>
</comment>
<dbReference type="GO" id="GO:0005777">
    <property type="term" value="C:peroxisome"/>
    <property type="evidence" value="ECO:0007669"/>
    <property type="project" value="UniProtKB-SubCell"/>
</dbReference>
<evidence type="ECO:0000256" key="16">
    <source>
        <dbReference type="ARBA" id="ARBA00036791"/>
    </source>
</evidence>
<evidence type="ECO:0000256" key="7">
    <source>
        <dbReference type="ARBA" id="ARBA00022832"/>
    </source>
</evidence>
<dbReference type="InParanoid" id="C3ZZ34"/>
<name>C3ZZ34_BRAFL</name>
<accession>C3ZZ34</accession>
<evidence type="ECO:0000256" key="9">
    <source>
        <dbReference type="ARBA" id="ARBA00023098"/>
    </source>
</evidence>
<evidence type="ECO:0000259" key="25">
    <source>
        <dbReference type="Pfam" id="PF22924"/>
    </source>
</evidence>
<comment type="catalytic activity">
    <reaction evidence="15">
        <text>glutaryl-CoA + O2 = (2E)-glutaconyl-CoA + H2O2</text>
        <dbReference type="Rhea" id="RHEA:40315"/>
        <dbReference type="ChEBI" id="CHEBI:15379"/>
        <dbReference type="ChEBI" id="CHEBI:16240"/>
        <dbReference type="ChEBI" id="CHEBI:57353"/>
        <dbReference type="ChEBI" id="CHEBI:57378"/>
    </reaction>
    <physiologicalReaction direction="left-to-right" evidence="15">
        <dbReference type="Rhea" id="RHEA:40316"/>
    </physiologicalReaction>
</comment>
<evidence type="ECO:0000256" key="19">
    <source>
        <dbReference type="ARBA" id="ARBA00041501"/>
    </source>
</evidence>
<evidence type="ECO:0000256" key="10">
    <source>
        <dbReference type="ARBA" id="ARBA00023140"/>
    </source>
</evidence>
<evidence type="ECO:0000256" key="2">
    <source>
        <dbReference type="ARBA" id="ARBA00004275"/>
    </source>
</evidence>
<dbReference type="eggNOG" id="KOG0136">
    <property type="taxonomic scope" value="Eukaryota"/>
</dbReference>
<keyword evidence="7" id="KW-0276">Fatty acid metabolism</keyword>
<dbReference type="InterPro" id="IPR055060">
    <property type="entry name" value="ACOX_C_alpha1"/>
</dbReference>
<dbReference type="FunFam" id="1.20.140.10:FF:000007">
    <property type="entry name" value="Acyl-coenzyme A oxidase"/>
    <property type="match status" value="1"/>
</dbReference>
<evidence type="ECO:0000256" key="3">
    <source>
        <dbReference type="ARBA" id="ARBA00004846"/>
    </source>
</evidence>
<dbReference type="Pfam" id="PF01756">
    <property type="entry name" value="ACOX"/>
    <property type="match status" value="1"/>
</dbReference>
<keyword evidence="6" id="KW-0274">FAD</keyword>
<dbReference type="SUPFAM" id="SSF47203">
    <property type="entry name" value="Acyl-CoA dehydrogenase C-terminal domain-like"/>
    <property type="match status" value="2"/>
</dbReference>
<evidence type="ECO:0000256" key="8">
    <source>
        <dbReference type="ARBA" id="ARBA00023002"/>
    </source>
</evidence>
<dbReference type="InterPro" id="IPR002655">
    <property type="entry name" value="Acyl-CoA_oxidase_C"/>
</dbReference>
<evidence type="ECO:0000256" key="20">
    <source>
        <dbReference type="ARBA" id="ARBA00042468"/>
    </source>
</evidence>
<comment type="catalytic activity">
    <reaction evidence="13">
        <text>hexanoyl-CoA + O2 = (2E)-hexenoyl-CoA + H2O2</text>
        <dbReference type="Rhea" id="RHEA:40311"/>
        <dbReference type="ChEBI" id="CHEBI:15379"/>
        <dbReference type="ChEBI" id="CHEBI:16240"/>
        <dbReference type="ChEBI" id="CHEBI:62077"/>
        <dbReference type="ChEBI" id="CHEBI:62620"/>
    </reaction>
    <physiologicalReaction direction="left-to-right" evidence="13">
        <dbReference type="Rhea" id="RHEA:40312"/>
    </physiologicalReaction>
</comment>
<feature type="domain" description="Acyl-CoA oxidase C-terminal" evidence="24">
    <location>
        <begin position="142"/>
        <end position="313"/>
    </location>
</feature>
<proteinExistence type="inferred from homology"/>
<comment type="catalytic activity">
    <reaction evidence="12">
        <text>(6Z,9Z,12Z,15Z,18Z,21Z)-tetracosahexaenoyl-CoA + O2 = (2E,6Z,9Z,12Z,15Z,18Z,21Z)-tetracosaheptaenoyl-CoA + H2O2</text>
        <dbReference type="Rhea" id="RHEA:39119"/>
        <dbReference type="ChEBI" id="CHEBI:15379"/>
        <dbReference type="ChEBI" id="CHEBI:16240"/>
        <dbReference type="ChEBI" id="CHEBI:74086"/>
        <dbReference type="ChEBI" id="CHEBI:76360"/>
    </reaction>
    <physiologicalReaction direction="left-to-right" evidence="12">
        <dbReference type="Rhea" id="RHEA:39120"/>
    </physiologicalReaction>
</comment>
<dbReference type="PANTHER" id="PTHR10909">
    <property type="entry name" value="ELECTRON TRANSPORT OXIDOREDUCTASE"/>
    <property type="match status" value="1"/>
</dbReference>
<comment type="catalytic activity">
    <reaction evidence="14">
        <text>(5Z,8Z,11Z,14Z,17Z)-eicosapentaenoyl-CoA + O2 = (2E,5Z,8Z,11Z,14Z,17Z)-eicosahexaenoyl-CoA + H2O2</text>
        <dbReference type="Rhea" id="RHEA:69643"/>
        <dbReference type="ChEBI" id="CHEBI:15379"/>
        <dbReference type="ChEBI" id="CHEBI:16240"/>
        <dbReference type="ChEBI" id="CHEBI:73862"/>
        <dbReference type="ChEBI" id="CHEBI:187901"/>
    </reaction>
    <physiologicalReaction direction="left-to-right" evidence="14">
        <dbReference type="Rhea" id="RHEA:69644"/>
    </physiologicalReaction>
</comment>
<dbReference type="GO" id="GO:0071949">
    <property type="term" value="F:FAD binding"/>
    <property type="evidence" value="ECO:0007669"/>
    <property type="project" value="InterPro"/>
</dbReference>
<dbReference type="Gene3D" id="1.20.140.10">
    <property type="entry name" value="Butyryl-CoA Dehydrogenase, subunit A, domain 3"/>
    <property type="match status" value="2"/>
</dbReference>
<evidence type="ECO:0000313" key="26">
    <source>
        <dbReference type="EMBL" id="EEN42198.1"/>
    </source>
</evidence>
<evidence type="ECO:0000256" key="5">
    <source>
        <dbReference type="ARBA" id="ARBA00022630"/>
    </source>
</evidence>
<comment type="similarity">
    <text evidence="4">Belongs to the acyl-CoA oxidase family.</text>
</comment>
<gene>
    <name evidence="26" type="ORF">BRAFLDRAFT_109690</name>
</gene>
<evidence type="ECO:0000256" key="15">
    <source>
        <dbReference type="ARBA" id="ARBA00036750"/>
    </source>
</evidence>
<evidence type="ECO:0000256" key="22">
    <source>
        <dbReference type="ARBA" id="ARBA00048450"/>
    </source>
</evidence>
<comment type="cofactor">
    <cofactor evidence="1">
        <name>FAD</name>
        <dbReference type="ChEBI" id="CHEBI:57692"/>
    </cofactor>
</comment>
<sequence length="319" mass="35019">MALKISRKYVCGGDAQLTNGRFQTITLLNLEAHYELVNSKLQEGDTSGLQELHALTAGLKAYTTLAAHHGIEACRLACGGHGYSHASGLVYLLTSQAVTVTGEGETTVMLLQLASLMSAVKDREIDIGTTETKSLDLICCSTVVRLVKVAAEGVRFKVVNEGQSEAEAWNNSLVSLVKCAEAHSQFFVVKTFVEAVRTVDVDDSVRAVLTTLCQLYALHGICEHAGDFLQDGHLTGPDLQSARSEMCLLLSKVRSDAVPLVDAFDFPDQILQSVLGRYDGRVYENLYEWAKKSPLNKSEVHESYYKYLQPFLQKNRAKL</sequence>
<comment type="catalytic activity">
    <reaction evidence="21">
        <text>octanoyl-CoA + O2 = (2E)-octenoyl-CoA + H2O2</text>
        <dbReference type="Rhea" id="RHEA:40175"/>
        <dbReference type="ChEBI" id="CHEBI:15379"/>
        <dbReference type="ChEBI" id="CHEBI:16240"/>
        <dbReference type="ChEBI" id="CHEBI:57386"/>
        <dbReference type="ChEBI" id="CHEBI:62242"/>
    </reaction>
    <physiologicalReaction direction="left-to-right" evidence="21">
        <dbReference type="Rhea" id="RHEA:40176"/>
    </physiologicalReaction>
</comment>
<evidence type="ECO:0000256" key="21">
    <source>
        <dbReference type="ARBA" id="ARBA00048334"/>
    </source>
</evidence>
<keyword evidence="8" id="KW-0560">Oxidoreductase</keyword>
<feature type="domain" description="Acyl-CoA oxidase C-alpha1" evidence="25">
    <location>
        <begin position="29"/>
        <end position="115"/>
    </location>
</feature>
<dbReference type="STRING" id="7739.C3ZZ34"/>
<evidence type="ECO:0000256" key="1">
    <source>
        <dbReference type="ARBA" id="ARBA00001974"/>
    </source>
</evidence>
<comment type="catalytic activity">
    <reaction evidence="23">
        <text>tetradecanoyl-CoA + O2 = (2E)-tetradecenoyl-CoA + H2O2</text>
        <dbReference type="Rhea" id="RHEA:40183"/>
        <dbReference type="ChEBI" id="CHEBI:15379"/>
        <dbReference type="ChEBI" id="CHEBI:16240"/>
        <dbReference type="ChEBI" id="CHEBI:57385"/>
        <dbReference type="ChEBI" id="CHEBI:61405"/>
    </reaction>
    <physiologicalReaction direction="left-to-right" evidence="23">
        <dbReference type="Rhea" id="RHEA:40184"/>
    </physiologicalReaction>
</comment>
<dbReference type="AlphaFoldDB" id="C3ZZ34"/>
<keyword evidence="9" id="KW-0443">Lipid metabolism</keyword>
<evidence type="ECO:0000256" key="17">
    <source>
        <dbReference type="ARBA" id="ARBA00040310"/>
    </source>
</evidence>
<dbReference type="PANTHER" id="PTHR10909:SF250">
    <property type="entry name" value="PEROXISOMAL ACYL-COENZYME A OXIDASE 1"/>
    <property type="match status" value="1"/>
</dbReference>
<protein>
    <recommendedName>
        <fullName evidence="17">Peroxisomal acyl-coenzyme A oxidase 1</fullName>
    </recommendedName>
    <alternativeName>
        <fullName evidence="18">Palmitoyl-CoA oxidase</fullName>
    </alternativeName>
    <alternativeName>
        <fullName evidence="20">Peroxisomal fatty acyl-CoA oxidase</fullName>
    </alternativeName>
    <alternativeName>
        <fullName evidence="19">Straight-chain acyl-CoA oxidase</fullName>
    </alternativeName>
</protein>
<reference evidence="26" key="1">
    <citation type="journal article" date="2008" name="Nature">
        <title>The amphioxus genome and the evolution of the chordate karyotype.</title>
        <authorList>
            <consortium name="US DOE Joint Genome Institute (JGI-PGF)"/>
            <person name="Putnam N.H."/>
            <person name="Butts T."/>
            <person name="Ferrier D.E.K."/>
            <person name="Furlong R.F."/>
            <person name="Hellsten U."/>
            <person name="Kawashima T."/>
            <person name="Robinson-Rechavi M."/>
            <person name="Shoguchi E."/>
            <person name="Terry A."/>
            <person name="Yu J.-K."/>
            <person name="Benito-Gutierrez E.L."/>
            <person name="Dubchak I."/>
            <person name="Garcia-Fernandez J."/>
            <person name="Gibson-Brown J.J."/>
            <person name="Grigoriev I.V."/>
            <person name="Horton A.C."/>
            <person name="de Jong P.J."/>
            <person name="Jurka J."/>
            <person name="Kapitonov V.V."/>
            <person name="Kohara Y."/>
            <person name="Kuroki Y."/>
            <person name="Lindquist E."/>
            <person name="Lucas S."/>
            <person name="Osoegawa K."/>
            <person name="Pennacchio L.A."/>
            <person name="Salamov A.A."/>
            <person name="Satou Y."/>
            <person name="Sauka-Spengler T."/>
            <person name="Schmutz J."/>
            <person name="Shin-I T."/>
            <person name="Toyoda A."/>
            <person name="Bronner-Fraser M."/>
            <person name="Fujiyama A."/>
            <person name="Holland L.Z."/>
            <person name="Holland P.W.H."/>
            <person name="Satoh N."/>
            <person name="Rokhsar D.S."/>
        </authorList>
    </citation>
    <scope>NUCLEOTIDE SEQUENCE [LARGE SCALE GENOMIC DNA]</scope>
    <source>
        <strain evidence="26">S238N-H82</strain>
        <tissue evidence="26">Testes</tissue>
    </source>
</reference>
<evidence type="ECO:0000256" key="23">
    <source>
        <dbReference type="ARBA" id="ARBA00048946"/>
    </source>
</evidence>
<keyword evidence="10" id="KW-0576">Peroxisome</keyword>
<comment type="catalytic activity">
    <reaction evidence="11">
        <text>decanoyl-CoA + O2 = (2E)-decenoyl-CoA + H2O2</text>
        <dbReference type="Rhea" id="RHEA:40179"/>
        <dbReference type="ChEBI" id="CHEBI:15379"/>
        <dbReference type="ChEBI" id="CHEBI:16240"/>
        <dbReference type="ChEBI" id="CHEBI:61406"/>
        <dbReference type="ChEBI" id="CHEBI:61430"/>
    </reaction>
    <physiologicalReaction direction="left-to-right" evidence="11">
        <dbReference type="Rhea" id="RHEA:40180"/>
    </physiologicalReaction>
</comment>
<evidence type="ECO:0000256" key="14">
    <source>
        <dbReference type="ARBA" id="ARBA00036444"/>
    </source>
</evidence>
<dbReference type="Pfam" id="PF22924">
    <property type="entry name" value="ACOX_C_alpha1"/>
    <property type="match status" value="1"/>
</dbReference>
<evidence type="ECO:0000259" key="24">
    <source>
        <dbReference type="Pfam" id="PF01756"/>
    </source>
</evidence>
<comment type="pathway">
    <text evidence="3">Lipid metabolism; peroxisomal fatty acid beta-oxidation.</text>
</comment>
<evidence type="ECO:0000256" key="4">
    <source>
        <dbReference type="ARBA" id="ARBA00006288"/>
    </source>
</evidence>
<evidence type="ECO:0000256" key="13">
    <source>
        <dbReference type="ARBA" id="ARBA00036399"/>
    </source>
</evidence>
<organism>
    <name type="scientific">Branchiostoma floridae</name>
    <name type="common">Florida lancelet</name>
    <name type="synonym">Amphioxus</name>
    <dbReference type="NCBI Taxonomy" id="7739"/>
    <lineage>
        <taxon>Eukaryota</taxon>
        <taxon>Metazoa</taxon>
        <taxon>Chordata</taxon>
        <taxon>Cephalochordata</taxon>
        <taxon>Leptocardii</taxon>
        <taxon>Amphioxiformes</taxon>
        <taxon>Branchiostomatidae</taxon>
        <taxon>Branchiostoma</taxon>
    </lineage>
</organism>
<keyword evidence="5" id="KW-0285">Flavoprotein</keyword>
<evidence type="ECO:0000256" key="6">
    <source>
        <dbReference type="ARBA" id="ARBA00022827"/>
    </source>
</evidence>
<dbReference type="InterPro" id="IPR036250">
    <property type="entry name" value="AcylCo_DH-like_C"/>
</dbReference>